<sequence length="119" mass="13204">MLPRAQRSKPSSTPKTPADYVSASSTSSYVHFVAFSSFTPSSGTTDNTSSALFDRRPREEPGNNAFALQLKQLYRSISALELKILTEDTNKNPDESRILLHTLYTGLFEEPSLRSFRAG</sequence>
<feature type="compositionally biased region" description="Polar residues" evidence="1">
    <location>
        <begin position="38"/>
        <end position="51"/>
    </location>
</feature>
<feature type="region of interest" description="Disordered" evidence="1">
    <location>
        <begin position="1"/>
        <end position="21"/>
    </location>
</feature>
<organism evidence="2 3">
    <name type="scientific">Boletus reticuloceps</name>
    <dbReference type="NCBI Taxonomy" id="495285"/>
    <lineage>
        <taxon>Eukaryota</taxon>
        <taxon>Fungi</taxon>
        <taxon>Dikarya</taxon>
        <taxon>Basidiomycota</taxon>
        <taxon>Agaricomycotina</taxon>
        <taxon>Agaricomycetes</taxon>
        <taxon>Agaricomycetidae</taxon>
        <taxon>Boletales</taxon>
        <taxon>Boletineae</taxon>
        <taxon>Boletaceae</taxon>
        <taxon>Boletoideae</taxon>
        <taxon>Boletus</taxon>
    </lineage>
</organism>
<dbReference type="Proteomes" id="UP000683000">
    <property type="component" value="Unassembled WGS sequence"/>
</dbReference>
<proteinExistence type="predicted"/>
<keyword evidence="3" id="KW-1185">Reference proteome</keyword>
<reference evidence="2" key="1">
    <citation type="submission" date="2021-03" db="EMBL/GenBank/DDBJ databases">
        <title>Evolutionary innovations through gain and loss of genes in the ectomycorrhizal Boletales.</title>
        <authorList>
            <person name="Wu G."/>
            <person name="Miyauchi S."/>
            <person name="Morin E."/>
            <person name="Yang Z.-L."/>
            <person name="Xu J."/>
            <person name="Martin F.M."/>
        </authorList>
    </citation>
    <scope>NUCLEOTIDE SEQUENCE</scope>
    <source>
        <strain evidence="2">BR01</strain>
    </source>
</reference>
<protein>
    <submittedName>
        <fullName evidence="2">Uncharacterized protein</fullName>
    </submittedName>
</protein>
<gene>
    <name evidence="2" type="ORF">JVT61DRAFT_12252</name>
</gene>
<evidence type="ECO:0000313" key="3">
    <source>
        <dbReference type="Proteomes" id="UP000683000"/>
    </source>
</evidence>
<feature type="region of interest" description="Disordered" evidence="1">
    <location>
        <begin position="38"/>
        <end position="61"/>
    </location>
</feature>
<evidence type="ECO:0000256" key="1">
    <source>
        <dbReference type="SAM" id="MobiDB-lite"/>
    </source>
</evidence>
<dbReference type="OrthoDB" id="2691473at2759"/>
<dbReference type="AlphaFoldDB" id="A0A8I2YE42"/>
<name>A0A8I2YE42_9AGAM</name>
<accession>A0A8I2YE42</accession>
<dbReference type="EMBL" id="JAGFBS010000054">
    <property type="protein sequence ID" value="KAG6370301.1"/>
    <property type="molecule type" value="Genomic_DNA"/>
</dbReference>
<evidence type="ECO:0000313" key="2">
    <source>
        <dbReference type="EMBL" id="KAG6370301.1"/>
    </source>
</evidence>
<comment type="caution">
    <text evidence="2">The sequence shown here is derived from an EMBL/GenBank/DDBJ whole genome shotgun (WGS) entry which is preliminary data.</text>
</comment>